<protein>
    <submittedName>
        <fullName evidence="2">N-acetylglucosamine related transporter, NagX</fullName>
    </submittedName>
</protein>
<organism evidence="2 3">
    <name type="scientific">Frigoriglobus tundricola</name>
    <dbReference type="NCBI Taxonomy" id="2774151"/>
    <lineage>
        <taxon>Bacteria</taxon>
        <taxon>Pseudomonadati</taxon>
        <taxon>Planctomycetota</taxon>
        <taxon>Planctomycetia</taxon>
        <taxon>Gemmatales</taxon>
        <taxon>Gemmataceae</taxon>
        <taxon>Frigoriglobus</taxon>
    </lineage>
</organism>
<evidence type="ECO:0000313" key="3">
    <source>
        <dbReference type="Proteomes" id="UP000503447"/>
    </source>
</evidence>
<feature type="transmembrane region" description="Helical" evidence="1">
    <location>
        <begin position="155"/>
        <end position="174"/>
    </location>
</feature>
<reference evidence="3" key="1">
    <citation type="submission" date="2020-05" db="EMBL/GenBank/DDBJ databases">
        <title>Frigoriglobus tundricola gen. nov., sp. nov., a psychrotolerant cellulolytic planctomycete of the family Gemmataceae with two divergent copies of 16S rRNA gene.</title>
        <authorList>
            <person name="Kulichevskaya I.S."/>
            <person name="Ivanova A.A."/>
            <person name="Naumoff D.G."/>
            <person name="Beletsky A.V."/>
            <person name="Rijpstra W.I.C."/>
            <person name="Sinninghe Damste J.S."/>
            <person name="Mardanov A.V."/>
            <person name="Ravin N.V."/>
            <person name="Dedysh S.N."/>
        </authorList>
    </citation>
    <scope>NUCLEOTIDE SEQUENCE [LARGE SCALE GENOMIC DNA]</scope>
    <source>
        <strain evidence="3">PL17</strain>
    </source>
</reference>
<evidence type="ECO:0000313" key="2">
    <source>
        <dbReference type="EMBL" id="QJW92749.1"/>
    </source>
</evidence>
<proteinExistence type="predicted"/>
<feature type="transmembrane region" description="Helical" evidence="1">
    <location>
        <begin position="367"/>
        <end position="391"/>
    </location>
</feature>
<dbReference type="KEGG" id="ftj:FTUN_0246"/>
<keyword evidence="1" id="KW-0812">Transmembrane</keyword>
<evidence type="ECO:0000256" key="1">
    <source>
        <dbReference type="SAM" id="Phobius"/>
    </source>
</evidence>
<feature type="transmembrane region" description="Helical" evidence="1">
    <location>
        <begin position="325"/>
        <end position="347"/>
    </location>
</feature>
<feature type="transmembrane region" description="Helical" evidence="1">
    <location>
        <begin position="129"/>
        <end position="148"/>
    </location>
</feature>
<dbReference type="PANTHER" id="PTHR31061">
    <property type="entry name" value="LD22376P"/>
    <property type="match status" value="1"/>
</dbReference>
<accession>A0A6M5YFG9</accession>
<dbReference type="Proteomes" id="UP000503447">
    <property type="component" value="Chromosome"/>
</dbReference>
<dbReference type="PANTHER" id="PTHR31061:SF24">
    <property type="entry name" value="LD22376P"/>
    <property type="match status" value="1"/>
</dbReference>
<feature type="transmembrane region" description="Helical" evidence="1">
    <location>
        <begin position="71"/>
        <end position="90"/>
    </location>
</feature>
<keyword evidence="1" id="KW-0472">Membrane</keyword>
<dbReference type="RefSeq" id="WP_227254699.1">
    <property type="nucleotide sequence ID" value="NZ_CP053452.2"/>
</dbReference>
<feature type="transmembrane region" description="Helical" evidence="1">
    <location>
        <begin position="294"/>
        <end position="318"/>
    </location>
</feature>
<dbReference type="EMBL" id="CP053452">
    <property type="protein sequence ID" value="QJW92749.1"/>
    <property type="molecule type" value="Genomic_DNA"/>
</dbReference>
<sequence>MPALAPTSASPAPPARVASVDAYRGLVMFLMMAEVLHLAAMKKAFPGSGFWAFLAYHQDHVAWRGCSLHDLIQPSFSFLVGVALPFSLASRHARGQSVWVSWLHAVWRAVVLVALGIFLRSVGQQQTNWLFTDTLSQIGLGYVFLFALGHVRAVWQWAAVGAILVGYWAAFALYPLPAPDFDYKAVSGLPVEARPTGFAAHWDKNTNAAWAFDVWFRNQFPRDTPFTHESGGYATLSFVPTLATMVLGLIAGGWLRSDRRPWAKVSLFVAVGFVLLASGWALDATGVCPSVKRIWTPAWVLFSGGWCFLFLAGFAALLDTGLNGAWAYPLVVIGANSIAAYVGVHLLDDFILGSIRTHFGPDLFDRAGAYKPLATGFTLLAVYWLVLWWMYRRRMFVKV</sequence>
<feature type="transmembrane region" description="Helical" evidence="1">
    <location>
        <begin position="262"/>
        <end position="282"/>
    </location>
</feature>
<feature type="transmembrane region" description="Helical" evidence="1">
    <location>
        <begin position="102"/>
        <end position="123"/>
    </location>
</feature>
<name>A0A6M5YFG9_9BACT</name>
<feature type="transmembrane region" description="Helical" evidence="1">
    <location>
        <begin position="233"/>
        <end position="255"/>
    </location>
</feature>
<gene>
    <name evidence="2" type="ORF">FTUN_0246</name>
</gene>
<dbReference type="AlphaFoldDB" id="A0A6M5YFG9"/>
<keyword evidence="3" id="KW-1185">Reference proteome</keyword>
<keyword evidence="1" id="KW-1133">Transmembrane helix</keyword>